<gene>
    <name evidence="3" type="ORF">CYCCA115_LOCUS10732</name>
</gene>
<keyword evidence="2" id="KW-0812">Transmembrane</keyword>
<feature type="transmembrane region" description="Helical" evidence="2">
    <location>
        <begin position="246"/>
        <end position="266"/>
    </location>
</feature>
<dbReference type="AlphaFoldDB" id="A0AAD2FMX4"/>
<protein>
    <submittedName>
        <fullName evidence="3">Uncharacterized protein</fullName>
    </submittedName>
</protein>
<feature type="transmembrane region" description="Helical" evidence="2">
    <location>
        <begin position="76"/>
        <end position="100"/>
    </location>
</feature>
<feature type="compositionally biased region" description="Polar residues" evidence="1">
    <location>
        <begin position="7"/>
        <end position="24"/>
    </location>
</feature>
<evidence type="ECO:0000313" key="3">
    <source>
        <dbReference type="EMBL" id="CAJ1946590.1"/>
    </source>
</evidence>
<feature type="transmembrane region" description="Helical" evidence="2">
    <location>
        <begin position="215"/>
        <end position="234"/>
    </location>
</feature>
<keyword evidence="2" id="KW-1133">Transmembrane helix</keyword>
<reference evidence="3" key="1">
    <citation type="submission" date="2023-08" db="EMBL/GenBank/DDBJ databases">
        <authorList>
            <person name="Audoor S."/>
            <person name="Bilcke G."/>
        </authorList>
    </citation>
    <scope>NUCLEOTIDE SEQUENCE</scope>
</reference>
<proteinExistence type="predicted"/>
<evidence type="ECO:0000256" key="1">
    <source>
        <dbReference type="SAM" id="MobiDB-lite"/>
    </source>
</evidence>
<evidence type="ECO:0000256" key="2">
    <source>
        <dbReference type="SAM" id="Phobius"/>
    </source>
</evidence>
<feature type="transmembrane region" description="Helical" evidence="2">
    <location>
        <begin position="186"/>
        <end position="203"/>
    </location>
</feature>
<comment type="caution">
    <text evidence="3">The sequence shown here is derived from an EMBL/GenBank/DDBJ whole genome shotgun (WGS) entry which is preliminary data.</text>
</comment>
<sequence length="274" mass="31117">MMPSITFRDSSSSFKNSPSVQSSSRTRKLEKRSSYGLGKLRFQRTHGMLGIFSLPSVLWALYMVKTTTATTTLDLTTILSVSLAILSTAALAISAIPMLKQVPKSTVISKRWRIIPPHKEAFRRTVAIVGYLDLRLANELFKIILLPGERRQLSEDWQSWFAKGLCMYYLWFFFPRGSFDNGNTWVFVVPMSIGFGVDVYHQLSSNWMHWNDSVVTVEYLLLTLLSSQIVAFMFTLGFRDIVPIRYGYWIAALVVFMLCAGMGVNYSSSNVMSH</sequence>
<keyword evidence="4" id="KW-1185">Reference proteome</keyword>
<feature type="transmembrane region" description="Helical" evidence="2">
    <location>
        <begin position="157"/>
        <end position="174"/>
    </location>
</feature>
<evidence type="ECO:0000313" key="4">
    <source>
        <dbReference type="Proteomes" id="UP001295423"/>
    </source>
</evidence>
<dbReference type="EMBL" id="CAKOGP040001714">
    <property type="protein sequence ID" value="CAJ1946590.1"/>
    <property type="molecule type" value="Genomic_DNA"/>
</dbReference>
<keyword evidence="2" id="KW-0472">Membrane</keyword>
<name>A0AAD2FMX4_9STRA</name>
<organism evidence="3 4">
    <name type="scientific">Cylindrotheca closterium</name>
    <dbReference type="NCBI Taxonomy" id="2856"/>
    <lineage>
        <taxon>Eukaryota</taxon>
        <taxon>Sar</taxon>
        <taxon>Stramenopiles</taxon>
        <taxon>Ochrophyta</taxon>
        <taxon>Bacillariophyta</taxon>
        <taxon>Bacillariophyceae</taxon>
        <taxon>Bacillariophycidae</taxon>
        <taxon>Bacillariales</taxon>
        <taxon>Bacillariaceae</taxon>
        <taxon>Cylindrotheca</taxon>
    </lineage>
</organism>
<feature type="region of interest" description="Disordered" evidence="1">
    <location>
        <begin position="1"/>
        <end position="30"/>
    </location>
</feature>
<accession>A0AAD2FMX4</accession>
<dbReference type="Proteomes" id="UP001295423">
    <property type="component" value="Unassembled WGS sequence"/>
</dbReference>
<feature type="transmembrane region" description="Helical" evidence="2">
    <location>
        <begin position="47"/>
        <end position="64"/>
    </location>
</feature>